<reference evidence="2" key="1">
    <citation type="submission" date="2018-06" db="EMBL/GenBank/DDBJ databases">
        <title>Comparative genomics reveals the genomic features of Rhizophagus irregularis, R. cerebriforme, R. diaphanum and Gigaspora rosea, and their symbiotic lifestyle signature.</title>
        <authorList>
            <person name="Morin E."/>
            <person name="San Clemente H."/>
            <person name="Chen E.C.H."/>
            <person name="De La Providencia I."/>
            <person name="Hainaut M."/>
            <person name="Kuo A."/>
            <person name="Kohler A."/>
            <person name="Murat C."/>
            <person name="Tang N."/>
            <person name="Roy S."/>
            <person name="Loubradou J."/>
            <person name="Henrissat B."/>
            <person name="Grigoriev I.V."/>
            <person name="Corradi N."/>
            <person name="Roux C."/>
            <person name="Martin F.M."/>
        </authorList>
    </citation>
    <scope>NUCLEOTIDE SEQUENCE [LARGE SCALE GENOMIC DNA]</scope>
    <source>
        <strain evidence="2">DAOM 227022</strain>
    </source>
</reference>
<feature type="region of interest" description="Disordered" evidence="1">
    <location>
        <begin position="25"/>
        <end position="57"/>
    </location>
</feature>
<accession>A0A397SJE2</accession>
<sequence>SKISAQELANFLTYENLIPAVQTSNTVLNDETTNDQDNNNNTPANTQPPRKKKRTKI</sequence>
<dbReference type="AlphaFoldDB" id="A0A397SJE2"/>
<evidence type="ECO:0000313" key="2">
    <source>
        <dbReference type="EMBL" id="RIA85752.1"/>
    </source>
</evidence>
<evidence type="ECO:0000256" key="1">
    <source>
        <dbReference type="SAM" id="MobiDB-lite"/>
    </source>
</evidence>
<protein>
    <submittedName>
        <fullName evidence="2">Uncharacterized protein</fullName>
    </submittedName>
</protein>
<comment type="caution">
    <text evidence="2">The sequence shown here is derived from an EMBL/GenBank/DDBJ whole genome shotgun (WGS) entry which is preliminary data.</text>
</comment>
<organism evidence="2 3">
    <name type="scientific">Glomus cerebriforme</name>
    <dbReference type="NCBI Taxonomy" id="658196"/>
    <lineage>
        <taxon>Eukaryota</taxon>
        <taxon>Fungi</taxon>
        <taxon>Fungi incertae sedis</taxon>
        <taxon>Mucoromycota</taxon>
        <taxon>Glomeromycotina</taxon>
        <taxon>Glomeromycetes</taxon>
        <taxon>Glomerales</taxon>
        <taxon>Glomeraceae</taxon>
        <taxon>Glomus</taxon>
    </lineage>
</organism>
<dbReference type="EMBL" id="QKYT01000407">
    <property type="protein sequence ID" value="RIA85752.1"/>
    <property type="molecule type" value="Genomic_DNA"/>
</dbReference>
<keyword evidence="3" id="KW-1185">Reference proteome</keyword>
<feature type="compositionally biased region" description="Low complexity" evidence="1">
    <location>
        <begin position="29"/>
        <end position="48"/>
    </location>
</feature>
<proteinExistence type="predicted"/>
<dbReference type="Proteomes" id="UP000265703">
    <property type="component" value="Unassembled WGS sequence"/>
</dbReference>
<evidence type="ECO:0000313" key="3">
    <source>
        <dbReference type="Proteomes" id="UP000265703"/>
    </source>
</evidence>
<gene>
    <name evidence="2" type="ORF">C1645_830344</name>
</gene>
<name>A0A397SJE2_9GLOM</name>
<feature type="non-terminal residue" evidence="2">
    <location>
        <position position="1"/>
    </location>
</feature>